<dbReference type="EMBL" id="JADXDR010000226">
    <property type="protein sequence ID" value="KAI7835787.1"/>
    <property type="molecule type" value="Genomic_DNA"/>
</dbReference>
<feature type="domain" description="Palmitoyltransferase DHHC" evidence="9">
    <location>
        <begin position="94"/>
        <end position="226"/>
    </location>
</feature>
<keyword evidence="3 8" id="KW-0808">Transferase</keyword>
<evidence type="ECO:0000256" key="1">
    <source>
        <dbReference type="ARBA" id="ARBA00004141"/>
    </source>
</evidence>
<keyword evidence="5 8" id="KW-1133">Transmembrane helix</keyword>
<comment type="caution">
    <text evidence="10">The sequence shown here is derived from an EMBL/GenBank/DDBJ whole genome shotgun (WGS) entry which is preliminary data.</text>
</comment>
<evidence type="ECO:0000313" key="11">
    <source>
        <dbReference type="Proteomes" id="UP001205105"/>
    </source>
</evidence>
<name>A0AAD5DD31_9CHLO</name>
<comment type="similarity">
    <text evidence="2 8">Belongs to the DHHC palmitoyltransferase family.</text>
</comment>
<keyword evidence="7 8" id="KW-0012">Acyltransferase</keyword>
<evidence type="ECO:0000256" key="7">
    <source>
        <dbReference type="ARBA" id="ARBA00023315"/>
    </source>
</evidence>
<comment type="subcellular location">
    <subcellularLocation>
        <location evidence="1">Membrane</location>
        <topology evidence="1">Multi-pass membrane protein</topology>
    </subcellularLocation>
</comment>
<accession>A0AAD5DD31</accession>
<dbReference type="Pfam" id="PF01529">
    <property type="entry name" value="DHHC"/>
    <property type="match status" value="1"/>
</dbReference>
<comment type="catalytic activity">
    <reaction evidence="8">
        <text>L-cysteinyl-[protein] + hexadecanoyl-CoA = S-hexadecanoyl-L-cysteinyl-[protein] + CoA</text>
        <dbReference type="Rhea" id="RHEA:36683"/>
        <dbReference type="Rhea" id="RHEA-COMP:10131"/>
        <dbReference type="Rhea" id="RHEA-COMP:11032"/>
        <dbReference type="ChEBI" id="CHEBI:29950"/>
        <dbReference type="ChEBI" id="CHEBI:57287"/>
        <dbReference type="ChEBI" id="CHEBI:57379"/>
        <dbReference type="ChEBI" id="CHEBI:74151"/>
        <dbReference type="EC" id="2.3.1.225"/>
    </reaction>
</comment>
<feature type="transmembrane region" description="Helical" evidence="8">
    <location>
        <begin position="21"/>
        <end position="42"/>
    </location>
</feature>
<dbReference type="Proteomes" id="UP001205105">
    <property type="component" value="Unassembled WGS sequence"/>
</dbReference>
<proteinExistence type="inferred from homology"/>
<dbReference type="AlphaFoldDB" id="A0AAD5DD31"/>
<evidence type="ECO:0000256" key="8">
    <source>
        <dbReference type="RuleBase" id="RU079119"/>
    </source>
</evidence>
<dbReference type="GO" id="GO:0019706">
    <property type="term" value="F:protein-cysteine S-palmitoyltransferase activity"/>
    <property type="evidence" value="ECO:0007669"/>
    <property type="project" value="UniProtKB-EC"/>
</dbReference>
<comment type="domain">
    <text evidence="8">The DHHC domain is required for palmitoyltransferase activity.</text>
</comment>
<evidence type="ECO:0000259" key="9">
    <source>
        <dbReference type="Pfam" id="PF01529"/>
    </source>
</evidence>
<dbReference type="InterPro" id="IPR001594">
    <property type="entry name" value="Palmitoyltrfase_DHHC"/>
</dbReference>
<dbReference type="PANTHER" id="PTHR12246">
    <property type="entry name" value="PALMITOYLTRANSFERASE ZDHHC16"/>
    <property type="match status" value="1"/>
</dbReference>
<feature type="transmembrane region" description="Helical" evidence="8">
    <location>
        <begin position="184"/>
        <end position="211"/>
    </location>
</feature>
<evidence type="ECO:0000256" key="4">
    <source>
        <dbReference type="ARBA" id="ARBA00022692"/>
    </source>
</evidence>
<dbReference type="InterPro" id="IPR039859">
    <property type="entry name" value="PFA4/ZDH16/20/ERF2-like"/>
</dbReference>
<evidence type="ECO:0000256" key="3">
    <source>
        <dbReference type="ARBA" id="ARBA00022679"/>
    </source>
</evidence>
<feature type="transmembrane region" description="Helical" evidence="8">
    <location>
        <begin position="48"/>
        <end position="66"/>
    </location>
</feature>
<dbReference type="EC" id="2.3.1.225" evidence="8"/>
<sequence>MKAVLPPAEATRTQNRTTRGCLAVILFLYLTAVLNMIVPRMGYSADGVGHFAVLSLLTALGTGLYLQCIYADPGRVPPGWQPDAEKQQAVQQAWTNNCVGHGNYRAFLLMCIYLTAACLHALALILRMNAHLVSLALGWDEDSQLQAASDSSVGAAGSLRGSSDGGSSSGGGNSADRIGWAGPFWLHALAQVAATALGLPIAVGLVVLLVWNAYLFLRNTTTIEHHEGVVAQYMAGGGKPRGHLFDLGVHDNLHAVCGDDLLCWLLPGRAAAHGDGVSFPTRL</sequence>
<evidence type="ECO:0000313" key="10">
    <source>
        <dbReference type="EMBL" id="KAI7835787.1"/>
    </source>
</evidence>
<dbReference type="GO" id="GO:0016020">
    <property type="term" value="C:membrane"/>
    <property type="evidence" value="ECO:0007669"/>
    <property type="project" value="UniProtKB-SubCell"/>
</dbReference>
<keyword evidence="11" id="KW-1185">Reference proteome</keyword>
<evidence type="ECO:0000256" key="6">
    <source>
        <dbReference type="ARBA" id="ARBA00023136"/>
    </source>
</evidence>
<keyword evidence="6 8" id="KW-0472">Membrane</keyword>
<gene>
    <name evidence="10" type="ORF">COHA_010307</name>
</gene>
<protein>
    <recommendedName>
        <fullName evidence="8">S-acyltransferase</fullName>
        <ecNumber evidence="8">2.3.1.225</ecNumber>
    </recommendedName>
    <alternativeName>
        <fullName evidence="8">Palmitoyltransferase</fullName>
    </alternativeName>
</protein>
<evidence type="ECO:0000256" key="5">
    <source>
        <dbReference type="ARBA" id="ARBA00022989"/>
    </source>
</evidence>
<organism evidence="10 11">
    <name type="scientific">Chlorella ohadii</name>
    <dbReference type="NCBI Taxonomy" id="2649997"/>
    <lineage>
        <taxon>Eukaryota</taxon>
        <taxon>Viridiplantae</taxon>
        <taxon>Chlorophyta</taxon>
        <taxon>core chlorophytes</taxon>
        <taxon>Trebouxiophyceae</taxon>
        <taxon>Chlorellales</taxon>
        <taxon>Chlorellaceae</taxon>
        <taxon>Chlorella clade</taxon>
        <taxon>Chlorella</taxon>
    </lineage>
</organism>
<reference evidence="10" key="1">
    <citation type="submission" date="2020-11" db="EMBL/GenBank/DDBJ databases">
        <title>Chlorella ohadii genome sequencing and assembly.</title>
        <authorList>
            <person name="Murik O."/>
            <person name="Treves H."/>
            <person name="Kedem I."/>
            <person name="Shotland Y."/>
            <person name="Kaplan A."/>
        </authorList>
    </citation>
    <scope>NUCLEOTIDE SEQUENCE</scope>
    <source>
        <strain evidence="10">1</strain>
    </source>
</reference>
<evidence type="ECO:0000256" key="2">
    <source>
        <dbReference type="ARBA" id="ARBA00008574"/>
    </source>
</evidence>
<keyword evidence="4 8" id="KW-0812">Transmembrane</keyword>
<feature type="transmembrane region" description="Helical" evidence="8">
    <location>
        <begin position="106"/>
        <end position="126"/>
    </location>
</feature>